<dbReference type="Proteomes" id="UP000178323">
    <property type="component" value="Unassembled WGS sequence"/>
</dbReference>
<comment type="caution">
    <text evidence="1">The sequence shown here is derived from an EMBL/GenBank/DDBJ whole genome shotgun (WGS) entry which is preliminary data.</text>
</comment>
<evidence type="ECO:0000313" key="2">
    <source>
        <dbReference type="Proteomes" id="UP000178323"/>
    </source>
</evidence>
<evidence type="ECO:0008006" key="3">
    <source>
        <dbReference type="Google" id="ProtNLM"/>
    </source>
</evidence>
<dbReference type="EMBL" id="MFFS01000014">
    <property type="protein sequence ID" value="OGF22749.1"/>
    <property type="molecule type" value="Genomic_DNA"/>
</dbReference>
<sequence length="245" mass="28145">MENLESKFNPEFEERERLFKKIEVLKEKFPDIGIVLNGMRPIEKKIEVCNMAEPSAMQFRPKNAEEMRKLAMEIKEGSQNTCIHLDDPKFDEETGKMVGEKKTQIMEIIKEMGNSDNFKLANIHLGWRDAEAILDEEGKWRNTDLANNISGELADLFAAGIKAKRIMAIENTGYADKTREILSAKPEHLLSAKQKIAEVISAKEKMPLEEALSKIGYTFDLGHMIKNGHLLEKNSIEDWFRKHRL</sequence>
<gene>
    <name evidence="1" type="ORF">A2Y83_03870</name>
</gene>
<organism evidence="1 2">
    <name type="scientific">Candidatus Falkowbacteria bacterium RBG_13_39_14</name>
    <dbReference type="NCBI Taxonomy" id="1797985"/>
    <lineage>
        <taxon>Bacteria</taxon>
        <taxon>Candidatus Falkowiibacteriota</taxon>
    </lineage>
</organism>
<dbReference type="AlphaFoldDB" id="A0A1F5S7U3"/>
<reference evidence="1 2" key="1">
    <citation type="journal article" date="2016" name="Nat. Commun.">
        <title>Thousands of microbial genomes shed light on interconnected biogeochemical processes in an aquifer system.</title>
        <authorList>
            <person name="Anantharaman K."/>
            <person name="Brown C.T."/>
            <person name="Hug L.A."/>
            <person name="Sharon I."/>
            <person name="Castelle C.J."/>
            <person name="Probst A.J."/>
            <person name="Thomas B.C."/>
            <person name="Singh A."/>
            <person name="Wilkins M.J."/>
            <person name="Karaoz U."/>
            <person name="Brodie E.L."/>
            <person name="Williams K.H."/>
            <person name="Hubbard S.S."/>
            <person name="Banfield J.F."/>
        </authorList>
    </citation>
    <scope>NUCLEOTIDE SEQUENCE [LARGE SCALE GENOMIC DNA]</scope>
</reference>
<proteinExistence type="predicted"/>
<name>A0A1F5S7U3_9BACT</name>
<evidence type="ECO:0000313" key="1">
    <source>
        <dbReference type="EMBL" id="OGF22749.1"/>
    </source>
</evidence>
<protein>
    <recommendedName>
        <fullName evidence="3">Xylose isomerase-like TIM barrel domain-containing protein</fullName>
    </recommendedName>
</protein>
<accession>A0A1F5S7U3</accession>